<dbReference type="Gene3D" id="3.40.50.2300">
    <property type="match status" value="2"/>
</dbReference>
<dbReference type="EMBL" id="MHVI01000007">
    <property type="protein sequence ID" value="OHA92453.1"/>
    <property type="molecule type" value="Genomic_DNA"/>
</dbReference>
<comment type="caution">
    <text evidence="5">The sequence shown here is derived from an EMBL/GenBank/DDBJ whole genome shotgun (WGS) entry which is preliminary data.</text>
</comment>
<keyword evidence="2" id="KW-0732">Signal</keyword>
<proteinExistence type="inferred from homology"/>
<reference evidence="5 6" key="1">
    <citation type="journal article" date="2016" name="Nat. Commun.">
        <title>Thousands of microbial genomes shed light on interconnected biogeochemical processes in an aquifer system.</title>
        <authorList>
            <person name="Anantharaman K."/>
            <person name="Brown C.T."/>
            <person name="Hug L.A."/>
            <person name="Sharon I."/>
            <person name="Castelle C.J."/>
            <person name="Probst A.J."/>
            <person name="Thomas B.C."/>
            <person name="Singh A."/>
            <person name="Wilkins M.J."/>
            <person name="Karaoz U."/>
            <person name="Brodie E.L."/>
            <person name="Williams K.H."/>
            <person name="Hubbard S.S."/>
            <person name="Banfield J.F."/>
        </authorList>
    </citation>
    <scope>NUCLEOTIDE SEQUENCE [LARGE SCALE GENOMIC DNA]</scope>
</reference>
<dbReference type="PANTHER" id="PTHR30483">
    <property type="entry name" value="LEUCINE-SPECIFIC-BINDING PROTEIN"/>
    <property type="match status" value="1"/>
</dbReference>
<protein>
    <recommendedName>
        <fullName evidence="4">Leucine-binding protein domain-containing protein</fullName>
    </recommendedName>
</protein>
<feature type="compositionally biased region" description="Basic and acidic residues" evidence="3">
    <location>
        <begin position="44"/>
        <end position="62"/>
    </location>
</feature>
<accession>A0A1G2T5C0</accession>
<dbReference type="CDD" id="cd06268">
    <property type="entry name" value="PBP1_ABC_transporter_LIVBP-like"/>
    <property type="match status" value="1"/>
</dbReference>
<dbReference type="InterPro" id="IPR028082">
    <property type="entry name" value="Peripla_BP_I"/>
</dbReference>
<evidence type="ECO:0000256" key="2">
    <source>
        <dbReference type="ARBA" id="ARBA00022729"/>
    </source>
</evidence>
<dbReference type="InterPro" id="IPR051010">
    <property type="entry name" value="BCAA_transport"/>
</dbReference>
<evidence type="ECO:0000256" key="3">
    <source>
        <dbReference type="SAM" id="MobiDB-lite"/>
    </source>
</evidence>
<name>A0A1G2T5C0_9BACT</name>
<dbReference type="AlphaFoldDB" id="A0A1G2T5C0"/>
<feature type="region of interest" description="Disordered" evidence="3">
    <location>
        <begin position="42"/>
        <end position="62"/>
    </location>
</feature>
<organism evidence="5 6">
    <name type="scientific">Candidatus Zambryskibacteria bacterium RIFCSPHIGHO2_01_FULL_46_30</name>
    <dbReference type="NCBI Taxonomy" id="1802739"/>
    <lineage>
        <taxon>Bacteria</taxon>
        <taxon>Candidatus Zambryskiibacteriota</taxon>
    </lineage>
</organism>
<gene>
    <name evidence="5" type="ORF">A2665_00485</name>
</gene>
<dbReference type="SUPFAM" id="SSF53822">
    <property type="entry name" value="Periplasmic binding protein-like I"/>
    <property type="match status" value="1"/>
</dbReference>
<dbReference type="Pfam" id="PF13458">
    <property type="entry name" value="Peripla_BP_6"/>
    <property type="match status" value="1"/>
</dbReference>
<sequence length="392" mass="43804">MKETIKLGFISGLSGVYGWSAQDQLRGVTLATEEINGQGGIAGKKVELSTRDDTSDPKKAAEGTRELIEKEKIDFLVGGLSAGTQLFINEEAKKAGILFMSIGQSNEITTASNLGPYTFHEAMTPHMTVQGMGRWVFENLGKKVFILMSDYEWGQQVLKAYELLAKEMGAQIIGVAKIPFPAKAPDDFSKHFPAILKAEPEVLIGANFGADQLKFIEDVNAAGLQRKMSIVNTLSELPVMERIPPEKATGLYWGAHFYWGLKDMLPEAKNFVSLYSRHFDGVPSGYVSYGYSGAMELLLAAQKVNRYPIDPKMITEELEGHVYTHCKDKQWWRPCDHQSLQDYYILKLKGAEDRKHPQDISEIIGVTSWDLDMERPCEKTGNGAYLWGHIRQ</sequence>
<feature type="domain" description="Leucine-binding protein" evidence="4">
    <location>
        <begin position="4"/>
        <end position="349"/>
    </location>
</feature>
<comment type="similarity">
    <text evidence="1">Belongs to the leucine-binding protein family.</text>
</comment>
<dbReference type="PANTHER" id="PTHR30483:SF6">
    <property type="entry name" value="PERIPLASMIC BINDING PROTEIN OF ABC TRANSPORTER FOR NATURAL AMINO ACIDS"/>
    <property type="match status" value="1"/>
</dbReference>
<evidence type="ECO:0000313" key="6">
    <source>
        <dbReference type="Proteomes" id="UP000177746"/>
    </source>
</evidence>
<dbReference type="Proteomes" id="UP000177746">
    <property type="component" value="Unassembled WGS sequence"/>
</dbReference>
<evidence type="ECO:0000259" key="4">
    <source>
        <dbReference type="Pfam" id="PF13458"/>
    </source>
</evidence>
<dbReference type="InterPro" id="IPR028081">
    <property type="entry name" value="Leu-bd"/>
</dbReference>
<evidence type="ECO:0000256" key="1">
    <source>
        <dbReference type="ARBA" id="ARBA00010062"/>
    </source>
</evidence>
<evidence type="ECO:0000313" key="5">
    <source>
        <dbReference type="EMBL" id="OHA92453.1"/>
    </source>
</evidence>